<proteinExistence type="predicted"/>
<keyword evidence="2" id="KW-1185">Reference proteome</keyword>
<dbReference type="OrthoDB" id="5750169at2"/>
<dbReference type="Proteomes" id="UP000321922">
    <property type="component" value="Unassembled WGS sequence"/>
</dbReference>
<evidence type="ECO:0008006" key="3">
    <source>
        <dbReference type="Google" id="ProtNLM"/>
    </source>
</evidence>
<evidence type="ECO:0000313" key="2">
    <source>
        <dbReference type="Proteomes" id="UP000321922"/>
    </source>
</evidence>
<dbReference type="RefSeq" id="WP_039980549.1">
    <property type="nucleotide sequence ID" value="NZ_BAOJ01000035.1"/>
</dbReference>
<comment type="caution">
    <text evidence="1">The sequence shown here is derived from an EMBL/GenBank/DDBJ whole genome shotgun (WGS) entry which is preliminary data.</text>
</comment>
<sequence length="577" mass="62722">MKKIILAISIGAAAAGVGYLYQNQDQKSAETNLLLSQVPADTLALSYLTKPIDHYEYANAFGYTGQQPMADLFIGEELTPGQKFIIDFVDAYTSASTSSESLKSFLGTGDLVNPVMYTLGLVPVYKLPLETPAAFWQTLDKQEALSDVKHEMIKLETVEYRRYTLIPATTDNEEINLAVAVVDNILTITLDIPSLGSENPLKTAFGLTAPKLSIADTDRLEKLQEKYGEDNNSFMFVDFRQIVEGLTSTDGNQMARQVMALDLATELEAARAPECHNELSQIAKNWPQMIAFTQYAVEKGTASMKGGMIFESNNQAILDALKSIRGVVSDSQTDKSMFSVSLGVDAGALASAVGEIWSDLTMPSYQCSFLSQAQQNINQHNPSLAVSMGSGMVQGLKGIGLEMFGVDIDTNGPDGPELGQVDGIISVAADDPNKLLQVAQGLAPNLQQVTIKPDNKPVNIGGIVEPYIGKHMDIYLRLNNGHLALYHGKNAEKVSEEIMKQPLTANGLMDFSLDTTRVLEVMESAAKITGEPIPEDIIMSLQSQLVTDFSFDVTSKGLQFDFSYQGSIKPPEKIAQQ</sequence>
<name>A0A511QDM1_9VIBR</name>
<organism evidence="1 2">
    <name type="scientific">Vibrio sagamiensis NBRC 104589</name>
    <dbReference type="NCBI Taxonomy" id="1219064"/>
    <lineage>
        <taxon>Bacteria</taxon>
        <taxon>Pseudomonadati</taxon>
        <taxon>Pseudomonadota</taxon>
        <taxon>Gammaproteobacteria</taxon>
        <taxon>Vibrionales</taxon>
        <taxon>Vibrionaceae</taxon>
        <taxon>Vibrio</taxon>
    </lineage>
</organism>
<protein>
    <recommendedName>
        <fullName evidence="3">DUF3352 domain-containing protein</fullName>
    </recommendedName>
</protein>
<accession>A0A511QDM1</accession>
<gene>
    <name evidence="1" type="ORF">VSA01S_13980</name>
</gene>
<dbReference type="AlphaFoldDB" id="A0A511QDM1"/>
<reference evidence="1 2" key="1">
    <citation type="submission" date="2019-07" db="EMBL/GenBank/DDBJ databases">
        <title>Whole genome shotgun sequence of Vibrio sagamiensis NBRC 104589.</title>
        <authorList>
            <person name="Hosoyama A."/>
            <person name="Uohara A."/>
            <person name="Ohji S."/>
            <person name="Ichikawa N."/>
        </authorList>
    </citation>
    <scope>NUCLEOTIDE SEQUENCE [LARGE SCALE GENOMIC DNA]</scope>
    <source>
        <strain evidence="1 2">NBRC 104589</strain>
    </source>
</reference>
<evidence type="ECO:0000313" key="1">
    <source>
        <dbReference type="EMBL" id="GEM75286.1"/>
    </source>
</evidence>
<dbReference type="EMBL" id="BJXJ01000011">
    <property type="protein sequence ID" value="GEM75286.1"/>
    <property type="molecule type" value="Genomic_DNA"/>
</dbReference>